<dbReference type="GO" id="GO:0016887">
    <property type="term" value="F:ATP hydrolysis activity"/>
    <property type="evidence" value="ECO:0007669"/>
    <property type="project" value="InterPro"/>
</dbReference>
<gene>
    <name evidence="11" type="ORF">HYG85_03000</name>
</gene>
<dbReference type="PANTHER" id="PTHR42771">
    <property type="entry name" value="IRON(3+)-HYDROXAMATE IMPORT ATP-BINDING PROTEIN FHUC"/>
    <property type="match status" value="1"/>
</dbReference>
<dbReference type="Proteomes" id="UP000677305">
    <property type="component" value="Chromosome"/>
</dbReference>
<dbReference type="InterPro" id="IPR003439">
    <property type="entry name" value="ABC_transporter-like_ATP-bd"/>
</dbReference>
<keyword evidence="5" id="KW-0547">Nucleotide-binding</keyword>
<name>A0A8J8M839_9FIRM</name>
<accession>A0A8J8M839</accession>
<dbReference type="KEGG" id="vgu:HYG85_03000"/>
<dbReference type="SMART" id="SM00382">
    <property type="entry name" value="AAA"/>
    <property type="match status" value="1"/>
</dbReference>
<dbReference type="Pfam" id="PF00005">
    <property type="entry name" value="ABC_tran"/>
    <property type="match status" value="1"/>
</dbReference>
<feature type="domain" description="ABC transporter" evidence="10">
    <location>
        <begin position="2"/>
        <end position="238"/>
    </location>
</feature>
<keyword evidence="7" id="KW-0408">Iron</keyword>
<dbReference type="GO" id="GO:0006826">
    <property type="term" value="P:iron ion transport"/>
    <property type="evidence" value="ECO:0007669"/>
    <property type="project" value="UniProtKB-KW"/>
</dbReference>
<dbReference type="InterPro" id="IPR003593">
    <property type="entry name" value="AAA+_ATPase"/>
</dbReference>
<evidence type="ECO:0000313" key="11">
    <source>
        <dbReference type="EMBL" id="QUH27935.1"/>
    </source>
</evidence>
<keyword evidence="2" id="KW-0813">Transport</keyword>
<organism evidence="11 12">
    <name type="scientific">Vallitalea guaymasensis</name>
    <dbReference type="NCBI Taxonomy" id="1185412"/>
    <lineage>
        <taxon>Bacteria</taxon>
        <taxon>Bacillati</taxon>
        <taxon>Bacillota</taxon>
        <taxon>Clostridia</taxon>
        <taxon>Lachnospirales</taxon>
        <taxon>Vallitaleaceae</taxon>
        <taxon>Vallitalea</taxon>
    </lineage>
</organism>
<evidence type="ECO:0000256" key="4">
    <source>
        <dbReference type="ARBA" id="ARBA00022496"/>
    </source>
</evidence>
<dbReference type="GO" id="GO:0005524">
    <property type="term" value="F:ATP binding"/>
    <property type="evidence" value="ECO:0007669"/>
    <property type="project" value="UniProtKB-KW"/>
</dbReference>
<evidence type="ECO:0000256" key="2">
    <source>
        <dbReference type="ARBA" id="ARBA00022448"/>
    </source>
</evidence>
<keyword evidence="4" id="KW-0410">Iron transport</keyword>
<keyword evidence="12" id="KW-1185">Reference proteome</keyword>
<reference evidence="11 12" key="1">
    <citation type="submission" date="2020-07" db="EMBL/GenBank/DDBJ databases">
        <title>Vallitalea guaymasensis genome.</title>
        <authorList>
            <person name="Postec A."/>
        </authorList>
    </citation>
    <scope>NUCLEOTIDE SEQUENCE [LARGE SCALE GENOMIC DNA]</scope>
    <source>
        <strain evidence="11 12">Ra1766G1</strain>
    </source>
</reference>
<evidence type="ECO:0000256" key="5">
    <source>
        <dbReference type="ARBA" id="ARBA00022741"/>
    </source>
</evidence>
<dbReference type="InterPro" id="IPR017871">
    <property type="entry name" value="ABC_transporter-like_CS"/>
</dbReference>
<keyword evidence="6 11" id="KW-0067">ATP-binding</keyword>
<dbReference type="InterPro" id="IPR051535">
    <property type="entry name" value="Siderophore_ABC-ATPase"/>
</dbReference>
<dbReference type="PROSITE" id="PS00211">
    <property type="entry name" value="ABC_TRANSPORTER_1"/>
    <property type="match status" value="1"/>
</dbReference>
<evidence type="ECO:0000256" key="6">
    <source>
        <dbReference type="ARBA" id="ARBA00022840"/>
    </source>
</evidence>
<dbReference type="CDD" id="cd03214">
    <property type="entry name" value="ABC_Iron-Siderophores_B12_Hemin"/>
    <property type="match status" value="1"/>
</dbReference>
<evidence type="ECO:0000256" key="8">
    <source>
        <dbReference type="ARBA" id="ARBA00023065"/>
    </source>
</evidence>
<dbReference type="PANTHER" id="PTHR42771:SF4">
    <property type="entry name" value="IRON(3+)-HYDROXAMATE IMPORT ATP-BINDING PROTEIN FHUC"/>
    <property type="match status" value="1"/>
</dbReference>
<comment type="subcellular location">
    <subcellularLocation>
        <location evidence="1">Cell membrane</location>
        <topology evidence="1">Peripheral membrane protein</topology>
    </subcellularLocation>
</comment>
<dbReference type="AlphaFoldDB" id="A0A8J8M839"/>
<evidence type="ECO:0000256" key="7">
    <source>
        <dbReference type="ARBA" id="ARBA00023004"/>
    </source>
</evidence>
<evidence type="ECO:0000256" key="3">
    <source>
        <dbReference type="ARBA" id="ARBA00022475"/>
    </source>
</evidence>
<evidence type="ECO:0000313" key="12">
    <source>
        <dbReference type="Proteomes" id="UP000677305"/>
    </source>
</evidence>
<dbReference type="FunFam" id="3.40.50.300:FF:000134">
    <property type="entry name" value="Iron-enterobactin ABC transporter ATP-binding protein"/>
    <property type="match status" value="1"/>
</dbReference>
<dbReference type="GO" id="GO:0005886">
    <property type="term" value="C:plasma membrane"/>
    <property type="evidence" value="ECO:0007669"/>
    <property type="project" value="UniProtKB-SubCell"/>
</dbReference>
<evidence type="ECO:0000256" key="9">
    <source>
        <dbReference type="ARBA" id="ARBA00023136"/>
    </source>
</evidence>
<dbReference type="InterPro" id="IPR027417">
    <property type="entry name" value="P-loop_NTPase"/>
</dbReference>
<dbReference type="SUPFAM" id="SSF52540">
    <property type="entry name" value="P-loop containing nucleoside triphosphate hydrolases"/>
    <property type="match status" value="1"/>
</dbReference>
<dbReference type="PROSITE" id="PS50893">
    <property type="entry name" value="ABC_TRANSPORTER_2"/>
    <property type="match status" value="1"/>
</dbReference>
<evidence type="ECO:0000256" key="1">
    <source>
        <dbReference type="ARBA" id="ARBA00004202"/>
    </source>
</evidence>
<dbReference type="EMBL" id="CP058561">
    <property type="protein sequence ID" value="QUH27935.1"/>
    <property type="molecule type" value="Genomic_DNA"/>
</dbReference>
<proteinExistence type="predicted"/>
<sequence length="265" mass="30302">MIELNNISFSYNEMPFINDLNLVINKGEILSIVGPNGSGKSTILKNITKKLEYQKGNILIEKDDIKKLSAKKIAKRLAALSQHHGSTTDFTVKQLVLYGRMPHKKWYEPMSDYDKEQINWAMEKTGVMYLADKPVNSLSGGERQRVWIAMTLARNPKILLLDEPTTYLDICHQLEVLDLIKELNKELNMTIVMVLHDLNQACRYSHRVCVMKRGRIEKIGEPDKIFSSALIRDVYKVEAIVAHDEDGKVHIRPIKVFKGGKNNVK</sequence>
<dbReference type="Gene3D" id="3.40.50.300">
    <property type="entry name" value="P-loop containing nucleotide triphosphate hydrolases"/>
    <property type="match status" value="1"/>
</dbReference>
<keyword evidence="8" id="KW-0406">Ion transport</keyword>
<keyword evidence="9" id="KW-0472">Membrane</keyword>
<protein>
    <submittedName>
        <fullName evidence="11">ABC transporter ATP-binding protein</fullName>
    </submittedName>
</protein>
<evidence type="ECO:0000259" key="10">
    <source>
        <dbReference type="PROSITE" id="PS50893"/>
    </source>
</evidence>
<dbReference type="RefSeq" id="WP_212692222.1">
    <property type="nucleotide sequence ID" value="NZ_CP058561.1"/>
</dbReference>
<keyword evidence="3" id="KW-1003">Cell membrane</keyword>